<dbReference type="InterPro" id="IPR029058">
    <property type="entry name" value="AB_hydrolase_fold"/>
</dbReference>
<dbReference type="GO" id="GO:0006654">
    <property type="term" value="P:phosphatidic acid biosynthetic process"/>
    <property type="evidence" value="ECO:0007669"/>
    <property type="project" value="TreeGrafter"/>
</dbReference>
<dbReference type="SUPFAM" id="SSF53474">
    <property type="entry name" value="alpha/beta-Hydrolases"/>
    <property type="match status" value="1"/>
</dbReference>
<organism evidence="2 3">
    <name type="scientific">Telmatospirillum siberiense</name>
    <dbReference type="NCBI Taxonomy" id="382514"/>
    <lineage>
        <taxon>Bacteria</taxon>
        <taxon>Pseudomonadati</taxon>
        <taxon>Pseudomonadota</taxon>
        <taxon>Alphaproteobacteria</taxon>
        <taxon>Rhodospirillales</taxon>
        <taxon>Rhodospirillaceae</taxon>
        <taxon>Telmatospirillum</taxon>
    </lineage>
</organism>
<dbReference type="InterPro" id="IPR000073">
    <property type="entry name" value="AB_hydrolase_1"/>
</dbReference>
<evidence type="ECO:0000259" key="1">
    <source>
        <dbReference type="Pfam" id="PF12697"/>
    </source>
</evidence>
<dbReference type="GO" id="GO:0052689">
    <property type="term" value="F:carboxylic ester hydrolase activity"/>
    <property type="evidence" value="ECO:0007669"/>
    <property type="project" value="TreeGrafter"/>
</dbReference>
<feature type="domain" description="AB hydrolase-1" evidence="1">
    <location>
        <begin position="20"/>
        <end position="244"/>
    </location>
</feature>
<dbReference type="OrthoDB" id="9814966at2"/>
<proteinExistence type="predicted"/>
<dbReference type="PANTHER" id="PTHR42886:SF42">
    <property type="entry name" value="ALPHA_BETA-HYDROLASES SUPERFAMILY PROTEIN"/>
    <property type="match status" value="1"/>
</dbReference>
<dbReference type="GO" id="GO:0042171">
    <property type="term" value="F:lysophosphatidic acid acyltransferase activity"/>
    <property type="evidence" value="ECO:0007669"/>
    <property type="project" value="TreeGrafter"/>
</dbReference>
<dbReference type="Gene3D" id="3.40.50.1820">
    <property type="entry name" value="alpha/beta hydrolase"/>
    <property type="match status" value="1"/>
</dbReference>
<name>A0A2N3PVW8_9PROT</name>
<protein>
    <submittedName>
        <fullName evidence="2">Alpha/beta hydrolase</fullName>
    </submittedName>
</protein>
<keyword evidence="3" id="KW-1185">Reference proteome</keyword>
<dbReference type="Proteomes" id="UP000233293">
    <property type="component" value="Unassembled WGS sequence"/>
</dbReference>
<dbReference type="EMBL" id="PIUM01000010">
    <property type="protein sequence ID" value="PKU24527.1"/>
    <property type="molecule type" value="Genomic_DNA"/>
</dbReference>
<evidence type="ECO:0000313" key="2">
    <source>
        <dbReference type="EMBL" id="PKU24527.1"/>
    </source>
</evidence>
<dbReference type="AlphaFoldDB" id="A0A2N3PVW8"/>
<reference evidence="3" key="1">
    <citation type="submission" date="2017-12" db="EMBL/GenBank/DDBJ databases">
        <title>Draft genome sequence of Telmatospirillum siberiense 26-4b1T, an acidotolerant peatland alphaproteobacterium potentially involved in sulfur cycling.</title>
        <authorList>
            <person name="Hausmann B."/>
            <person name="Pjevac P."/>
            <person name="Schreck K."/>
            <person name="Herbold C.W."/>
            <person name="Daims H."/>
            <person name="Wagner M."/>
            <person name="Pester M."/>
            <person name="Loy A."/>
        </authorList>
    </citation>
    <scope>NUCLEOTIDE SEQUENCE [LARGE SCALE GENOMIC DNA]</scope>
    <source>
        <strain evidence="3">26-4b1</strain>
    </source>
</reference>
<dbReference type="RefSeq" id="WP_101250563.1">
    <property type="nucleotide sequence ID" value="NZ_PIUM01000010.1"/>
</dbReference>
<dbReference type="PRINTS" id="PR00111">
    <property type="entry name" value="ABHYDROLASE"/>
</dbReference>
<comment type="caution">
    <text evidence="2">The sequence shown here is derived from an EMBL/GenBank/DDBJ whole genome shotgun (WGS) entry which is preliminary data.</text>
</comment>
<dbReference type="PANTHER" id="PTHR42886">
    <property type="entry name" value="RE40534P-RELATED"/>
    <property type="match status" value="1"/>
</dbReference>
<accession>A0A2N3PVW8</accession>
<keyword evidence="2" id="KW-0378">Hydrolase</keyword>
<dbReference type="GO" id="GO:0055088">
    <property type="term" value="P:lipid homeostasis"/>
    <property type="evidence" value="ECO:0007669"/>
    <property type="project" value="TreeGrafter"/>
</dbReference>
<evidence type="ECO:0000313" key="3">
    <source>
        <dbReference type="Proteomes" id="UP000233293"/>
    </source>
</evidence>
<gene>
    <name evidence="2" type="ORF">CWS72_10510</name>
</gene>
<sequence length="281" mass="30336">MKLEIFRCQPPRPGPDYPPVLFIHGSYCGAWVWTEKFMPYFAERGFSGLALSLRGHGASEGALAWASMADYLADVASAAEELDGPPIVIGHSMGGLIAQHYLVSRPTAAAVLLGSLPPSGLGSSAMHMSMFAPDVLWQLGLLQSLGPEAISTDVIHRAFFTRQTPPDAVRHLMPKLQAESHRISADLLCPDQPKLSADHPLPPVLVLGGDADVFLPTSAFRETATFLRGDLQILHGAPHGLMLDTAWWQPTADAIIAWLGEKGVTKEPRRGGRRAPPTESR</sequence>
<dbReference type="Pfam" id="PF12697">
    <property type="entry name" value="Abhydrolase_6"/>
    <property type="match status" value="1"/>
</dbReference>